<reference evidence="3 4" key="1">
    <citation type="submission" date="2024-11" db="EMBL/GenBank/DDBJ databases">
        <authorList>
            <person name="Heng Y.C."/>
            <person name="Lim A.C.H."/>
            <person name="Lee J.K.Y."/>
            <person name="Kittelmann S."/>
        </authorList>
    </citation>
    <scope>NUCLEOTIDE SEQUENCE [LARGE SCALE GENOMIC DNA]</scope>
    <source>
        <strain evidence="3 4">WILCCON 0185</strain>
    </source>
</reference>
<evidence type="ECO:0000259" key="1">
    <source>
        <dbReference type="Pfam" id="PF11738"/>
    </source>
</evidence>
<proteinExistence type="predicted"/>
<feature type="domain" description="Deacetylase PdaC" evidence="2">
    <location>
        <begin position="45"/>
        <end position="133"/>
    </location>
</feature>
<dbReference type="Pfam" id="PF11738">
    <property type="entry name" value="DUF3298"/>
    <property type="match status" value="1"/>
</dbReference>
<evidence type="ECO:0000313" key="4">
    <source>
        <dbReference type="Proteomes" id="UP001623591"/>
    </source>
</evidence>
<organism evidence="3 4">
    <name type="scientific">Candidatus Clostridium stratigraminis</name>
    <dbReference type="NCBI Taxonomy" id="3381661"/>
    <lineage>
        <taxon>Bacteria</taxon>
        <taxon>Bacillati</taxon>
        <taxon>Bacillota</taxon>
        <taxon>Clostridia</taxon>
        <taxon>Eubacteriales</taxon>
        <taxon>Clostridiaceae</taxon>
        <taxon>Clostridium</taxon>
    </lineage>
</organism>
<dbReference type="Pfam" id="PF13739">
    <property type="entry name" value="PdaC"/>
    <property type="match status" value="1"/>
</dbReference>
<sequence>MYCPFLNYRTLCPIKYHRLDPMYKADNSFRKLDPPVSVTTTNIQNSSSEINENLLIPVFHGSANPQILSYINNNVKNDILEFKNQMEAAAKEHARVLKLQGKQPDPFQIATTYSVTYNKNYILSFSIFFQEYFSGKHNDIRTSYNYDLRTGNSISLGDLFRQGVDYLATLNKIAKQQLQTNYPSIAANFKGIAKDQPFYLDNNALVIYPRFNEIAPVVSAIPLIRIPFTNISNILKPHFV</sequence>
<dbReference type="Proteomes" id="UP001623591">
    <property type="component" value="Unassembled WGS sequence"/>
</dbReference>
<name>A0ABW8T672_9CLOT</name>
<dbReference type="RefSeq" id="WP_406770507.1">
    <property type="nucleotide sequence ID" value="NZ_JBJHZZ010000012.1"/>
</dbReference>
<dbReference type="Gene3D" id="3.90.640.20">
    <property type="entry name" value="Heat-shock cognate protein, ATPase"/>
    <property type="match status" value="1"/>
</dbReference>
<comment type="caution">
    <text evidence="3">The sequence shown here is derived from an EMBL/GenBank/DDBJ whole genome shotgun (WGS) entry which is preliminary data.</text>
</comment>
<dbReference type="Gene3D" id="3.30.565.40">
    <property type="entry name" value="Fervidobacterium nodosum Rt17-B1 like"/>
    <property type="match status" value="1"/>
</dbReference>
<protein>
    <submittedName>
        <fullName evidence="3">DUF3298 and DUF4163 domain-containing protein</fullName>
    </submittedName>
</protein>
<evidence type="ECO:0000259" key="2">
    <source>
        <dbReference type="Pfam" id="PF13739"/>
    </source>
</evidence>
<gene>
    <name evidence="3" type="ORF">ACJDUG_13990</name>
</gene>
<dbReference type="InterPro" id="IPR025303">
    <property type="entry name" value="PdaC"/>
</dbReference>
<evidence type="ECO:0000313" key="3">
    <source>
        <dbReference type="EMBL" id="MFL0248076.1"/>
    </source>
</evidence>
<accession>A0ABW8T672</accession>
<dbReference type="InterPro" id="IPR037126">
    <property type="entry name" value="PdaC/RsiV-like_sf"/>
</dbReference>
<keyword evidence="4" id="KW-1185">Reference proteome</keyword>
<feature type="domain" description="DUF3298" evidence="1">
    <location>
        <begin position="158"/>
        <end position="228"/>
    </location>
</feature>
<dbReference type="InterPro" id="IPR021729">
    <property type="entry name" value="DUF3298"/>
</dbReference>
<dbReference type="EMBL" id="JBJHZZ010000012">
    <property type="protein sequence ID" value="MFL0248076.1"/>
    <property type="molecule type" value="Genomic_DNA"/>
</dbReference>